<accession>A0A177YEJ7</accession>
<sequence length="429" mass="47278">MPNRSGRARHLWVVPDLPDDSSSRSTVAELAGPAARTGRPLRDAQFVLRVTLRDGEPAVWRRIRVRSDLLLPELHTVLQTAMGWSGRCTHCFSGHPMVDDDAAHGHLRIDALLAEVGASLDYTYDAHGGQVHIVELQDIVFHVDDPRSRCLDGRNVCLPEDRDDSVDVAAFDRGAVDLRMRALSMSRSVDTESAAESPLVARLLRRLRATDVPQLTALLPRCELTIESSVDIPLAEIAMSKLAWFLHRVGERGVELTGAGYLPPSLVEAIRDELDWGIGWHGTSLREVDHHQVTDLRDAARSLGLVRVLKGTLVRTKAGTHLADDHVGLWQHCVARLPIGREAQEKDAGTLFLIALASSASARHRDELATHAMAALGWAMDARIAGQRTVAFLDLIGAHGPMYYLGRTDVDAPQWARRFARDALRSSTR</sequence>
<comment type="caution">
    <text evidence="2">The sequence shown here is derived from an EMBL/GenBank/DDBJ whole genome shotgun (WGS) entry which is preliminary data.</text>
</comment>
<dbReference type="AlphaFoldDB" id="A0A177YEJ7"/>
<dbReference type="Gene3D" id="3.10.290.30">
    <property type="entry name" value="MM3350-like"/>
    <property type="match status" value="1"/>
</dbReference>
<dbReference type="SUPFAM" id="SSF159941">
    <property type="entry name" value="MM3350-like"/>
    <property type="match status" value="1"/>
</dbReference>
<dbReference type="InterPro" id="IPR024047">
    <property type="entry name" value="MM3350-like_sf"/>
</dbReference>
<dbReference type="PANTHER" id="PTHR41878">
    <property type="entry name" value="LEXA REPRESSOR-RELATED"/>
    <property type="match status" value="1"/>
</dbReference>
<dbReference type="InterPro" id="IPR012912">
    <property type="entry name" value="Plasmid_pRiA4b_Orf3-like"/>
</dbReference>
<evidence type="ECO:0000313" key="3">
    <source>
        <dbReference type="Proteomes" id="UP000077519"/>
    </source>
</evidence>
<reference evidence="2 3" key="1">
    <citation type="submission" date="2016-03" db="EMBL/GenBank/DDBJ databases">
        <title>Genome sequence of Rhodococcus kyotonensis KB10.</title>
        <authorList>
            <person name="Jeong H."/>
            <person name="Hong C.E."/>
            <person name="Jo S.H."/>
            <person name="Park J.M."/>
        </authorList>
    </citation>
    <scope>NUCLEOTIDE SEQUENCE [LARGE SCALE GENOMIC DNA]</scope>
    <source>
        <strain evidence="2 3">KB10</strain>
    </source>
</reference>
<proteinExistence type="predicted"/>
<gene>
    <name evidence="2" type="ORF">A3K89_21480</name>
</gene>
<dbReference type="Proteomes" id="UP000077519">
    <property type="component" value="Unassembled WGS sequence"/>
</dbReference>
<organism evidence="2 3">
    <name type="scientific">Rhodococcoides kyotonense</name>
    <dbReference type="NCBI Taxonomy" id="398843"/>
    <lineage>
        <taxon>Bacteria</taxon>
        <taxon>Bacillati</taxon>
        <taxon>Actinomycetota</taxon>
        <taxon>Actinomycetes</taxon>
        <taxon>Mycobacteriales</taxon>
        <taxon>Nocardiaceae</taxon>
        <taxon>Rhodococcoides</taxon>
    </lineage>
</organism>
<evidence type="ECO:0000259" key="1">
    <source>
        <dbReference type="Pfam" id="PF07929"/>
    </source>
</evidence>
<dbReference type="PANTHER" id="PTHR41878:SF1">
    <property type="entry name" value="TNPR PROTEIN"/>
    <property type="match status" value="1"/>
</dbReference>
<feature type="domain" description="Plasmid pRiA4b Orf3-like" evidence="1">
    <location>
        <begin position="46"/>
        <end position="162"/>
    </location>
</feature>
<name>A0A177YEJ7_9NOCA</name>
<evidence type="ECO:0000313" key="2">
    <source>
        <dbReference type="EMBL" id="OAK53885.1"/>
    </source>
</evidence>
<dbReference type="Pfam" id="PF07929">
    <property type="entry name" value="PRiA4_ORF3"/>
    <property type="match status" value="1"/>
</dbReference>
<keyword evidence="3" id="KW-1185">Reference proteome</keyword>
<dbReference type="EMBL" id="LVHI01000014">
    <property type="protein sequence ID" value="OAK53885.1"/>
    <property type="molecule type" value="Genomic_DNA"/>
</dbReference>
<dbReference type="RefSeq" id="WP_068426511.1">
    <property type="nucleotide sequence ID" value="NZ_LVHI01000014.1"/>
</dbReference>
<protein>
    <recommendedName>
        <fullName evidence="1">Plasmid pRiA4b Orf3-like domain-containing protein</fullName>
    </recommendedName>
</protein>